<protein>
    <recommendedName>
        <fullName evidence="3 20">tRNA-dihydrouridine(47) synthase [NAD(P)(+)]</fullName>
        <ecNumber evidence="2 20">1.3.1.89</ecNumber>
    </recommendedName>
    <alternativeName>
        <fullName evidence="20">tRNA-dihydrouridine synthase 3</fullName>
    </alternativeName>
</protein>
<evidence type="ECO:0000313" key="23">
    <source>
        <dbReference type="EMBL" id="EPZ34276.1"/>
    </source>
</evidence>
<evidence type="ECO:0000256" key="15">
    <source>
        <dbReference type="ARBA" id="ARBA00048266"/>
    </source>
</evidence>
<dbReference type="SUPFAM" id="SSF51395">
    <property type="entry name" value="FMN-linked oxidoreductases"/>
    <property type="match status" value="1"/>
</dbReference>
<gene>
    <name evidence="23" type="ORF">O9G_002996</name>
</gene>
<dbReference type="Pfam" id="PF13561">
    <property type="entry name" value="adh_short_C2"/>
    <property type="match status" value="1"/>
</dbReference>
<keyword evidence="5 20" id="KW-0288">FMN</keyword>
<organism evidence="23 24">
    <name type="scientific">Rozella allomycis (strain CSF55)</name>
    <dbReference type="NCBI Taxonomy" id="988480"/>
    <lineage>
        <taxon>Eukaryota</taxon>
        <taxon>Fungi</taxon>
        <taxon>Fungi incertae sedis</taxon>
        <taxon>Cryptomycota</taxon>
        <taxon>Cryptomycota incertae sedis</taxon>
        <taxon>Rozella</taxon>
    </lineage>
</organism>
<evidence type="ECO:0000256" key="10">
    <source>
        <dbReference type="ARBA" id="ARBA00022771"/>
    </source>
</evidence>
<comment type="function">
    <text evidence="20">Catalyzes the synthesis of dihydrouridine, a modified base found in the D-loop of most tRNAs. Specifically modifies U47 in cytoplasmic tRNAs.</text>
</comment>
<dbReference type="InterPro" id="IPR035587">
    <property type="entry name" value="DUS-like_FMN-bd"/>
</dbReference>
<feature type="region of interest" description="Disordered" evidence="21">
    <location>
        <begin position="454"/>
        <end position="476"/>
    </location>
</feature>
<dbReference type="InterPro" id="IPR020904">
    <property type="entry name" value="Sc_DH/Rdtase_CS"/>
</dbReference>
<dbReference type="PRINTS" id="PR00081">
    <property type="entry name" value="GDHRDH"/>
</dbReference>
<keyword evidence="8 19" id="KW-0479">Metal-binding</keyword>
<evidence type="ECO:0000256" key="1">
    <source>
        <dbReference type="ARBA" id="ARBA00001917"/>
    </source>
</evidence>
<dbReference type="FunFam" id="3.20.20.70:FF:000067">
    <property type="entry name" value="tRNA-dihydrouridine(47) synthase [NAD(P)(+)]"/>
    <property type="match status" value="1"/>
</dbReference>
<evidence type="ECO:0000256" key="8">
    <source>
        <dbReference type="ARBA" id="ARBA00022723"/>
    </source>
</evidence>
<dbReference type="Gene3D" id="3.20.20.70">
    <property type="entry name" value="Aldolase class I"/>
    <property type="match status" value="1"/>
</dbReference>
<evidence type="ECO:0000256" key="4">
    <source>
        <dbReference type="ARBA" id="ARBA00022630"/>
    </source>
</evidence>
<keyword evidence="14 20" id="KW-0520">NAD</keyword>
<evidence type="ECO:0000256" key="7">
    <source>
        <dbReference type="ARBA" id="ARBA00022694"/>
    </source>
</evidence>
<dbReference type="PROSITE" id="PS00061">
    <property type="entry name" value="ADH_SHORT"/>
    <property type="match status" value="1"/>
</dbReference>
<keyword evidence="13 20" id="KW-0560">Oxidoreductase</keyword>
<dbReference type="PANTHER" id="PTHR45846">
    <property type="entry name" value="TRNA-DIHYDROURIDINE(47) SYNTHASE [NAD(P)(+)]-LIKE"/>
    <property type="match status" value="1"/>
</dbReference>
<keyword evidence="6" id="KW-0507">mRNA processing</keyword>
<comment type="catalytic activity">
    <reaction evidence="17">
        <text>a 5,6-dihydrouridine in mRNA + NADP(+) = a uridine in mRNA + NADPH + H(+)</text>
        <dbReference type="Rhea" id="RHEA:69855"/>
        <dbReference type="Rhea" id="RHEA-COMP:14658"/>
        <dbReference type="Rhea" id="RHEA-COMP:17789"/>
        <dbReference type="ChEBI" id="CHEBI:15378"/>
        <dbReference type="ChEBI" id="CHEBI:57783"/>
        <dbReference type="ChEBI" id="CHEBI:58349"/>
        <dbReference type="ChEBI" id="CHEBI:65315"/>
        <dbReference type="ChEBI" id="CHEBI:74443"/>
    </reaction>
    <physiologicalReaction direction="right-to-left" evidence="17">
        <dbReference type="Rhea" id="RHEA:69857"/>
    </physiologicalReaction>
</comment>
<dbReference type="HOGENOM" id="CLU_335599_0_0_1"/>
<dbReference type="Proteomes" id="UP000030755">
    <property type="component" value="Unassembled WGS sequence"/>
</dbReference>
<evidence type="ECO:0000256" key="3">
    <source>
        <dbReference type="ARBA" id="ARBA00022143"/>
    </source>
</evidence>
<dbReference type="OrthoDB" id="259935at2759"/>
<dbReference type="PRINTS" id="PR00080">
    <property type="entry name" value="SDRFAMILY"/>
</dbReference>
<dbReference type="AlphaFoldDB" id="A0A075AVC3"/>
<evidence type="ECO:0000256" key="14">
    <source>
        <dbReference type="ARBA" id="ARBA00023027"/>
    </source>
</evidence>
<evidence type="ECO:0000256" key="2">
    <source>
        <dbReference type="ARBA" id="ARBA00012376"/>
    </source>
</evidence>
<evidence type="ECO:0000256" key="5">
    <source>
        <dbReference type="ARBA" id="ARBA00022643"/>
    </source>
</evidence>
<proteinExistence type="inferred from homology"/>
<dbReference type="InterPro" id="IPR002347">
    <property type="entry name" value="SDR_fam"/>
</dbReference>
<keyword evidence="24" id="KW-1185">Reference proteome</keyword>
<dbReference type="CDD" id="cd02801">
    <property type="entry name" value="DUS_like_FMN"/>
    <property type="match status" value="1"/>
</dbReference>
<evidence type="ECO:0000256" key="16">
    <source>
        <dbReference type="ARBA" id="ARBA00048342"/>
    </source>
</evidence>
<evidence type="ECO:0000259" key="22">
    <source>
        <dbReference type="PROSITE" id="PS50103"/>
    </source>
</evidence>
<dbReference type="EC" id="1.3.1.89" evidence="2 20"/>
<evidence type="ECO:0000256" key="6">
    <source>
        <dbReference type="ARBA" id="ARBA00022664"/>
    </source>
</evidence>
<sequence>MGLVGQVAFGNLPEKQIDLLRFEALKFDYTSMTVTPSPQQTLITGGDSGIGRAVALHFAREGANVAITCMEHERLDAEETMKLIKLELNDFYKEMNRIATERFDSYRQRKDEVACNTFPGPLSEQELTEASKLAYHPDKSVKTEVYVTNFLDSSSVEEVTGKFYKDFGSIDILVSNAAVQYETHDLSELNWDKMNETLKVNIATAMWFSKCAIQYVPKGGNFIFTSSITAFHGHKDLIDYAATKGSLVAWTKSLARKLAKKGIRVNSVAPGPILTPLIPSSFSEEHLQSFGSMVPLGKAKSKIQIGRYGEPGECAPCYVFLASTESSYITGQICFNFAAGLECSQGSECKNSHDIEAYLAQKEPDISGECFLYTTFGKCRFAGSHLDVEKRLTYSVTVEYINYRWMEKYRIIQLISLAVLKEIASYKNEKSLSHKEKIVESQVNQDKEKGNIAIENHENTKPQENVSTAVSKNSKTEDDQYDRFDDLYLRLRPEEKKKVDFREKLILAPLTTVGNLPFRRICKEFGADITIGEMALTANILQGNMSEWALLKRHTSEDVFGVQICGRRPDSLANCAEIIERECQVDFVDINMGCPIDLIYNDGMGSAMLSRISRLPEALYATNKVLDCPLTVKMRTGVVTGKNIAHKAIPMFAKYGISAVTVHGRSREQRYLKTADWDYIKECVDAAENKIPVVGNGDILSFTEYNEKKSLTGVSSVMLARGALIKPWLFTEIKEQRHIDISSTERLEIIKKYANYGLEYFGSDTRGVERTRTFLLEWLSFLHRYVPVGLLEVVPQLMNDRPPKFKGRNELETLMASNNPKDWVSITEMFLGKVADDFHFEPKHKAKSFA</sequence>
<dbReference type="PROSITE" id="PS01136">
    <property type="entry name" value="UPF0034"/>
    <property type="match status" value="1"/>
</dbReference>
<feature type="zinc finger region" description="C3H1-type" evidence="19">
    <location>
        <begin position="333"/>
        <end position="356"/>
    </location>
</feature>
<dbReference type="GO" id="GO:0106414">
    <property type="term" value="F:mRNA dihydrouridine synthase activity"/>
    <property type="evidence" value="ECO:0007669"/>
    <property type="project" value="RHEA"/>
</dbReference>
<dbReference type="SUPFAM" id="SSF51735">
    <property type="entry name" value="NAD(P)-binding Rossmann-fold domains"/>
    <property type="match status" value="1"/>
</dbReference>
<evidence type="ECO:0000256" key="20">
    <source>
        <dbReference type="RuleBase" id="RU291113"/>
    </source>
</evidence>
<dbReference type="Gene3D" id="3.40.50.720">
    <property type="entry name" value="NAD(P)-binding Rossmann-like Domain"/>
    <property type="match status" value="1"/>
</dbReference>
<feature type="domain" description="C3H1-type" evidence="22">
    <location>
        <begin position="333"/>
        <end position="356"/>
    </location>
</feature>
<keyword evidence="7 20" id="KW-0819">tRNA processing</keyword>
<dbReference type="InterPro" id="IPR018517">
    <property type="entry name" value="tRNA_hU_synthase_CS"/>
</dbReference>
<dbReference type="GO" id="GO:0050660">
    <property type="term" value="F:flavin adenine dinucleotide binding"/>
    <property type="evidence" value="ECO:0007669"/>
    <property type="project" value="UniProtKB-UniRule"/>
</dbReference>
<dbReference type="GO" id="GO:0102265">
    <property type="term" value="F:tRNA-dihydrouridine47 synthase activity"/>
    <property type="evidence" value="ECO:0007669"/>
    <property type="project" value="UniProtKB-EC"/>
</dbReference>
<keyword evidence="9" id="KW-0677">Repeat</keyword>
<reference evidence="23 24" key="1">
    <citation type="journal article" date="2013" name="Curr. Biol.">
        <title>Shared signatures of parasitism and phylogenomics unite Cryptomycota and microsporidia.</title>
        <authorList>
            <person name="James T.Y."/>
            <person name="Pelin A."/>
            <person name="Bonen L."/>
            <person name="Ahrendt S."/>
            <person name="Sain D."/>
            <person name="Corradi N."/>
            <person name="Stajich J.E."/>
        </authorList>
    </citation>
    <scope>NUCLEOTIDE SEQUENCE [LARGE SCALE GENOMIC DNA]</scope>
    <source>
        <strain evidence="23 24">CSF55</strain>
    </source>
</reference>
<comment type="cofactor">
    <cofactor evidence="1 20">
        <name>FMN</name>
        <dbReference type="ChEBI" id="CHEBI:58210"/>
    </cofactor>
</comment>
<keyword evidence="12 20" id="KW-0521">NADP</keyword>
<evidence type="ECO:0000256" key="13">
    <source>
        <dbReference type="ARBA" id="ARBA00023002"/>
    </source>
</evidence>
<dbReference type="EMBL" id="KE560966">
    <property type="protein sequence ID" value="EPZ34276.1"/>
    <property type="molecule type" value="Genomic_DNA"/>
</dbReference>
<dbReference type="InterPro" id="IPR000571">
    <property type="entry name" value="Znf_CCCH"/>
</dbReference>
<keyword evidence="10 19" id="KW-0863">Zinc-finger</keyword>
<evidence type="ECO:0000256" key="17">
    <source>
        <dbReference type="ARBA" id="ARBA00049447"/>
    </source>
</evidence>
<dbReference type="PANTHER" id="PTHR45846:SF1">
    <property type="entry name" value="TRNA-DIHYDROURIDINE(47) SYNTHASE [NAD(P)(+)]-LIKE"/>
    <property type="match status" value="1"/>
</dbReference>
<comment type="similarity">
    <text evidence="20">Belongs to the dus family. Dus3 subfamily.</text>
</comment>
<accession>A0A075AVC3</accession>
<dbReference type="STRING" id="988480.A0A075AVC3"/>
<evidence type="ECO:0000313" key="24">
    <source>
        <dbReference type="Proteomes" id="UP000030755"/>
    </source>
</evidence>
<keyword evidence="11 19" id="KW-0862">Zinc</keyword>
<evidence type="ECO:0000256" key="11">
    <source>
        <dbReference type="ARBA" id="ARBA00022833"/>
    </source>
</evidence>
<dbReference type="GO" id="GO:0006397">
    <property type="term" value="P:mRNA processing"/>
    <property type="evidence" value="ECO:0007669"/>
    <property type="project" value="UniProtKB-KW"/>
</dbReference>
<name>A0A075AVC3_ROZAC</name>
<evidence type="ECO:0000256" key="12">
    <source>
        <dbReference type="ARBA" id="ARBA00022857"/>
    </source>
</evidence>
<evidence type="ECO:0000256" key="9">
    <source>
        <dbReference type="ARBA" id="ARBA00022737"/>
    </source>
</evidence>
<comment type="catalytic activity">
    <reaction evidence="15">
        <text>5,6-dihydrouridine(47) in tRNA + NAD(+) = uridine(47) in tRNA + NADH + H(+)</text>
        <dbReference type="Rhea" id="RHEA:53364"/>
        <dbReference type="Rhea" id="RHEA-COMP:13539"/>
        <dbReference type="Rhea" id="RHEA-COMP:13540"/>
        <dbReference type="ChEBI" id="CHEBI:15378"/>
        <dbReference type="ChEBI" id="CHEBI:57540"/>
        <dbReference type="ChEBI" id="CHEBI:57945"/>
        <dbReference type="ChEBI" id="CHEBI:65315"/>
        <dbReference type="ChEBI" id="CHEBI:74443"/>
        <dbReference type="EC" id="1.3.1.89"/>
    </reaction>
    <physiologicalReaction direction="right-to-left" evidence="15">
        <dbReference type="Rhea" id="RHEA:53366"/>
    </physiologicalReaction>
</comment>
<keyword evidence="4 20" id="KW-0285">Flavoprotein</keyword>
<comment type="catalytic activity">
    <reaction evidence="18">
        <text>5,6-dihydrouridine(47) in tRNA + NADP(+) = uridine(47) in tRNA + NADPH + H(+)</text>
        <dbReference type="Rhea" id="RHEA:53360"/>
        <dbReference type="Rhea" id="RHEA-COMP:13539"/>
        <dbReference type="Rhea" id="RHEA-COMP:13540"/>
        <dbReference type="ChEBI" id="CHEBI:15378"/>
        <dbReference type="ChEBI" id="CHEBI:57783"/>
        <dbReference type="ChEBI" id="CHEBI:58349"/>
        <dbReference type="ChEBI" id="CHEBI:65315"/>
        <dbReference type="ChEBI" id="CHEBI:74443"/>
        <dbReference type="EC" id="1.3.1.89"/>
    </reaction>
    <physiologicalReaction direction="right-to-left" evidence="18">
        <dbReference type="Rhea" id="RHEA:53362"/>
    </physiologicalReaction>
</comment>
<evidence type="ECO:0000256" key="21">
    <source>
        <dbReference type="SAM" id="MobiDB-lite"/>
    </source>
</evidence>
<evidence type="ECO:0000256" key="18">
    <source>
        <dbReference type="ARBA" id="ARBA00049513"/>
    </source>
</evidence>
<dbReference type="Pfam" id="PF01207">
    <property type="entry name" value="Dus"/>
    <property type="match status" value="1"/>
</dbReference>
<dbReference type="GO" id="GO:0003723">
    <property type="term" value="F:RNA binding"/>
    <property type="evidence" value="ECO:0007669"/>
    <property type="project" value="TreeGrafter"/>
</dbReference>
<dbReference type="GO" id="GO:0008270">
    <property type="term" value="F:zinc ion binding"/>
    <property type="evidence" value="ECO:0007669"/>
    <property type="project" value="UniProtKB-KW"/>
</dbReference>
<evidence type="ECO:0000256" key="19">
    <source>
        <dbReference type="PROSITE-ProRule" id="PRU00723"/>
    </source>
</evidence>
<feature type="compositionally biased region" description="Polar residues" evidence="21">
    <location>
        <begin position="462"/>
        <end position="473"/>
    </location>
</feature>
<dbReference type="InterPro" id="IPR013785">
    <property type="entry name" value="Aldolase_TIM"/>
</dbReference>
<dbReference type="InterPro" id="IPR036291">
    <property type="entry name" value="NAD(P)-bd_dom_sf"/>
</dbReference>
<comment type="catalytic activity">
    <reaction evidence="16">
        <text>a 5,6-dihydrouridine in mRNA + NAD(+) = a uridine in mRNA + NADH + H(+)</text>
        <dbReference type="Rhea" id="RHEA:69851"/>
        <dbReference type="Rhea" id="RHEA-COMP:14658"/>
        <dbReference type="Rhea" id="RHEA-COMP:17789"/>
        <dbReference type="ChEBI" id="CHEBI:15378"/>
        <dbReference type="ChEBI" id="CHEBI:57540"/>
        <dbReference type="ChEBI" id="CHEBI:57945"/>
        <dbReference type="ChEBI" id="CHEBI:65315"/>
        <dbReference type="ChEBI" id="CHEBI:74443"/>
    </reaction>
    <physiologicalReaction direction="right-to-left" evidence="16">
        <dbReference type="Rhea" id="RHEA:69853"/>
    </physiologicalReaction>
</comment>
<dbReference type="PROSITE" id="PS50103">
    <property type="entry name" value="ZF_C3H1"/>
    <property type="match status" value="1"/>
</dbReference>